<name>A0A918AM01_9PSEU</name>
<proteinExistence type="predicted"/>
<feature type="signal peptide" evidence="1">
    <location>
        <begin position="1"/>
        <end position="29"/>
    </location>
</feature>
<sequence>MWIAMFRKILEVLPLVALVSVCAAPAAVAAPGDYDADPAGGGCQYVPNGALGGGDLLNVLFRIRTSGTVPPRLVEVRGTSDTGLFTEFRSGWGGSGYTAAQFTLRAGDFGRFHVITIVVDPDDEFAETDEANNRVTARLTLPSPRPTSTIAPLPCTIVRGA</sequence>
<evidence type="ECO:0000313" key="3">
    <source>
        <dbReference type="Proteomes" id="UP000639606"/>
    </source>
</evidence>
<evidence type="ECO:0000313" key="2">
    <source>
        <dbReference type="EMBL" id="GGP55284.1"/>
    </source>
</evidence>
<gene>
    <name evidence="2" type="ORF">GCM10010185_29810</name>
</gene>
<evidence type="ECO:0008006" key="4">
    <source>
        <dbReference type="Google" id="ProtNLM"/>
    </source>
</evidence>
<protein>
    <recommendedName>
        <fullName evidence="4">CARDB protein</fullName>
    </recommendedName>
</protein>
<reference evidence="2" key="2">
    <citation type="submission" date="2020-09" db="EMBL/GenBank/DDBJ databases">
        <authorList>
            <person name="Sun Q."/>
            <person name="Ohkuma M."/>
        </authorList>
    </citation>
    <scope>NUCLEOTIDE SEQUENCE</scope>
    <source>
        <strain evidence="2">JCM 3313</strain>
    </source>
</reference>
<keyword evidence="3" id="KW-1185">Reference proteome</keyword>
<comment type="caution">
    <text evidence="2">The sequence shown here is derived from an EMBL/GenBank/DDBJ whole genome shotgun (WGS) entry which is preliminary data.</text>
</comment>
<organism evidence="2 3">
    <name type="scientific">Saccharothrix coeruleofusca</name>
    <dbReference type="NCBI Taxonomy" id="33919"/>
    <lineage>
        <taxon>Bacteria</taxon>
        <taxon>Bacillati</taxon>
        <taxon>Actinomycetota</taxon>
        <taxon>Actinomycetes</taxon>
        <taxon>Pseudonocardiales</taxon>
        <taxon>Pseudonocardiaceae</taxon>
        <taxon>Saccharothrix</taxon>
    </lineage>
</organism>
<keyword evidence="1" id="KW-0732">Signal</keyword>
<dbReference type="EMBL" id="BMRG01000004">
    <property type="protein sequence ID" value="GGP55284.1"/>
    <property type="molecule type" value="Genomic_DNA"/>
</dbReference>
<dbReference type="AlphaFoldDB" id="A0A918AM01"/>
<accession>A0A918AM01</accession>
<feature type="chain" id="PRO_5037884906" description="CARDB protein" evidence="1">
    <location>
        <begin position="30"/>
        <end position="161"/>
    </location>
</feature>
<dbReference type="Proteomes" id="UP000639606">
    <property type="component" value="Unassembled WGS sequence"/>
</dbReference>
<dbReference type="GO" id="GO:0005975">
    <property type="term" value="P:carbohydrate metabolic process"/>
    <property type="evidence" value="ECO:0007669"/>
    <property type="project" value="UniProtKB-ARBA"/>
</dbReference>
<reference evidence="2" key="1">
    <citation type="journal article" date="2014" name="Int. J. Syst. Evol. Microbiol.">
        <title>Complete genome sequence of Corynebacterium casei LMG S-19264T (=DSM 44701T), isolated from a smear-ripened cheese.</title>
        <authorList>
            <consortium name="US DOE Joint Genome Institute (JGI-PGF)"/>
            <person name="Walter F."/>
            <person name="Albersmeier A."/>
            <person name="Kalinowski J."/>
            <person name="Ruckert C."/>
        </authorList>
    </citation>
    <scope>NUCLEOTIDE SEQUENCE</scope>
    <source>
        <strain evidence="2">JCM 3313</strain>
    </source>
</reference>
<evidence type="ECO:0000256" key="1">
    <source>
        <dbReference type="SAM" id="SignalP"/>
    </source>
</evidence>
<dbReference type="InterPro" id="IPR013783">
    <property type="entry name" value="Ig-like_fold"/>
</dbReference>
<dbReference type="Gene3D" id="2.60.40.10">
    <property type="entry name" value="Immunoglobulins"/>
    <property type="match status" value="1"/>
</dbReference>